<gene>
    <name evidence="6" type="ORF">BDE18_1521</name>
    <name evidence="5" type="ORF">ESD82_14445</name>
</gene>
<organism evidence="5 8">
    <name type="scientific">Paracoccus pantotrophus</name>
    <name type="common">Thiosphaera pantotropha</name>
    <dbReference type="NCBI Taxonomy" id="82367"/>
    <lineage>
        <taxon>Bacteria</taxon>
        <taxon>Pseudomonadati</taxon>
        <taxon>Pseudomonadota</taxon>
        <taxon>Alphaproteobacteria</taxon>
        <taxon>Rhodobacterales</taxon>
        <taxon>Paracoccaceae</taxon>
        <taxon>Paracoccus</taxon>
    </lineage>
</organism>
<dbReference type="PANTHER" id="PTHR33376">
    <property type="match status" value="1"/>
</dbReference>
<dbReference type="InterPro" id="IPR038404">
    <property type="entry name" value="TRAP_DctP_sf"/>
</dbReference>
<comment type="subcellular location">
    <subcellularLocation>
        <location evidence="1">Periplasm</location>
    </subcellularLocation>
</comment>
<dbReference type="CDD" id="cd13602">
    <property type="entry name" value="PBP2_TRAP_BpDctp6_7"/>
    <property type="match status" value="1"/>
</dbReference>
<evidence type="ECO:0000313" key="8">
    <source>
        <dbReference type="Proteomes" id="UP000326453"/>
    </source>
</evidence>
<reference evidence="6 7" key="1">
    <citation type="submission" date="2018-10" db="EMBL/GenBank/DDBJ databases">
        <title>Genomic Encyclopedia of Archaeal and Bacterial Type Strains, Phase II (KMG-II): from individual species to whole genera.</title>
        <authorList>
            <person name="Goeker M."/>
        </authorList>
    </citation>
    <scope>NUCLEOTIDE SEQUENCE [LARGE SCALE GENOMIC DNA]</scope>
    <source>
        <strain evidence="7">ATCC 35512 / DSM 2944 / CIP 106514 / LMD 82.5 / NBRC 102493 / NCCB 82005 / GB17</strain>
        <strain evidence="6">DSM 2944</strain>
    </source>
</reference>
<feature type="chain" id="PRO_5042172349" evidence="4">
    <location>
        <begin position="23"/>
        <end position="326"/>
    </location>
</feature>
<sequence length="326" mass="35811">MNAITRLGAALALTCLASAAQAETKWVMASGYPEDSFFTKTIRQFIADVEAGTNGEVKIDLRPNGELIKLDAIRRAVQSGQIQLGEIRFGVYGNESPMYILDSVPNLANDYQAEKRLTDVQKPWFDKEFGASGMTILSYLPWPGQGFYTKFPVTDGSEFKDVKLRIYSPATQRMGELLGFETTILPFAEIPQAFSTGLIEAMFTSAQTGVDIQAWDYASHFTYTGTMFNKNAIIVNNRALSRLPEEMQQVVIAAGEKATETAWALSEQAGEAQVKALSKRGITVTPASPELQEKLSKIGEQMAEEWRAEASSDEVEVLDAYLASGN</sequence>
<accession>A0AAE6TUH9</accession>
<dbReference type="EMBL" id="CP044426">
    <property type="protein sequence ID" value="QFG37347.1"/>
    <property type="molecule type" value="Genomic_DNA"/>
</dbReference>
<dbReference type="EMBL" id="RBLI01000001">
    <property type="protein sequence ID" value="RKS52214.1"/>
    <property type="molecule type" value="Genomic_DNA"/>
</dbReference>
<dbReference type="AlphaFoldDB" id="A0AAE6TUH9"/>
<reference evidence="5 8" key="2">
    <citation type="submission" date="2019-01" db="EMBL/GenBank/DDBJ databases">
        <title>Complete Genome Sequence and Annotation of the Paracoccus pantotrophus type strain DSM 2944.</title>
        <authorList>
            <person name="Bockwoldt J.A."/>
            <person name="Zimmermann M."/>
            <person name="Tiso T."/>
            <person name="Blank L.M."/>
        </authorList>
    </citation>
    <scope>NUCLEOTIDE SEQUENCE [LARGE SCALE GENOMIC DNA]</scope>
    <source>
        <strain evidence="5 8">DSM 2944</strain>
    </source>
</reference>
<evidence type="ECO:0000256" key="1">
    <source>
        <dbReference type="ARBA" id="ARBA00004418"/>
    </source>
</evidence>
<dbReference type="Pfam" id="PF03480">
    <property type="entry name" value="DctP"/>
    <property type="match status" value="1"/>
</dbReference>
<dbReference type="GO" id="GO:0055085">
    <property type="term" value="P:transmembrane transport"/>
    <property type="evidence" value="ECO:0007669"/>
    <property type="project" value="InterPro"/>
</dbReference>
<evidence type="ECO:0000313" key="5">
    <source>
        <dbReference type="EMBL" id="QFG37347.1"/>
    </source>
</evidence>
<dbReference type="InterPro" id="IPR018389">
    <property type="entry name" value="DctP_fam"/>
</dbReference>
<keyword evidence="2 4" id="KW-0732">Signal</keyword>
<protein>
    <submittedName>
        <fullName evidence="5">TRAP transporter substrate-binding protein</fullName>
    </submittedName>
    <submittedName>
        <fullName evidence="6">TRAP-type C4-dicarboxylate transport system substrate-binding protein</fullName>
    </submittedName>
</protein>
<dbReference type="PANTHER" id="PTHR33376:SF4">
    <property type="entry name" value="SIALIC ACID-BINDING PERIPLASMIC PROTEIN SIAP"/>
    <property type="match status" value="1"/>
</dbReference>
<evidence type="ECO:0000313" key="6">
    <source>
        <dbReference type="EMBL" id="RKS52214.1"/>
    </source>
</evidence>
<proteinExistence type="predicted"/>
<evidence type="ECO:0000256" key="2">
    <source>
        <dbReference type="ARBA" id="ARBA00022729"/>
    </source>
</evidence>
<name>A0AAE6TUH9_PARPN</name>
<dbReference type="NCBIfam" id="NF037995">
    <property type="entry name" value="TRAP_S1"/>
    <property type="match status" value="1"/>
</dbReference>
<keyword evidence="7" id="KW-1185">Reference proteome</keyword>
<dbReference type="GeneID" id="51371783"/>
<keyword evidence="3" id="KW-0574">Periplasm</keyword>
<feature type="signal peptide" evidence="4">
    <location>
        <begin position="1"/>
        <end position="22"/>
    </location>
</feature>
<dbReference type="Proteomes" id="UP000326453">
    <property type="component" value="Chromosome 1"/>
</dbReference>
<evidence type="ECO:0000256" key="3">
    <source>
        <dbReference type="ARBA" id="ARBA00022764"/>
    </source>
</evidence>
<dbReference type="Gene3D" id="3.40.190.170">
    <property type="entry name" value="Bacterial extracellular solute-binding protein, family 7"/>
    <property type="match status" value="1"/>
</dbReference>
<dbReference type="RefSeq" id="WP_147428040.1">
    <property type="nucleotide sequence ID" value="NZ_CP044426.1"/>
</dbReference>
<dbReference type="KEGG" id="ppan:ESD82_14445"/>
<dbReference type="GO" id="GO:0042597">
    <property type="term" value="C:periplasmic space"/>
    <property type="evidence" value="ECO:0007669"/>
    <property type="project" value="UniProtKB-SubCell"/>
</dbReference>
<evidence type="ECO:0000313" key="7">
    <source>
        <dbReference type="Proteomes" id="UP000273626"/>
    </source>
</evidence>
<dbReference type="Proteomes" id="UP000273626">
    <property type="component" value="Unassembled WGS sequence"/>
</dbReference>
<evidence type="ECO:0000256" key="4">
    <source>
        <dbReference type="SAM" id="SignalP"/>
    </source>
</evidence>